<dbReference type="EMBL" id="CMWB01000059">
    <property type="protein sequence ID" value="CKJ32826.1"/>
    <property type="molecule type" value="Genomic_DNA"/>
</dbReference>
<gene>
    <name evidence="5" type="ORF">AZJ28_06245</name>
    <name evidence="3" type="ORF">ERS019316_00278</name>
    <name evidence="4" type="ORF">ERS096071_02082</name>
</gene>
<proteinExistence type="predicted"/>
<reference evidence="6 7" key="1">
    <citation type="submission" date="2015-03" db="EMBL/GenBank/DDBJ databases">
        <authorList>
            <consortium name="Pathogen Informatics"/>
            <person name="Murphy D."/>
        </authorList>
    </citation>
    <scope>NUCLEOTIDE SEQUENCE [LARGE SCALE GENOMIC DNA]</scope>
    <source>
        <strain evidence="4 7">0310</strain>
        <strain evidence="3">SMRU158</strain>
        <strain evidence="6">type strain: N</strain>
    </source>
</reference>
<dbReference type="Proteomes" id="UP000045541">
    <property type="component" value="Unassembled WGS sequence"/>
</dbReference>
<evidence type="ECO:0000313" key="7">
    <source>
        <dbReference type="Proteomes" id="UP000045541"/>
    </source>
</evidence>
<evidence type="ECO:0000313" key="8">
    <source>
        <dbReference type="Proteomes" id="UP000315060"/>
    </source>
</evidence>
<evidence type="ECO:0000259" key="2">
    <source>
        <dbReference type="Pfam" id="PF07564"/>
    </source>
</evidence>
<reference evidence="5 8" key="2">
    <citation type="submission" date="2019-07" db="EMBL/GenBank/DDBJ databases">
        <authorList>
            <person name="Mohale T."/>
        </authorList>
    </citation>
    <scope>NUCLEOTIDE SEQUENCE [LARGE SCALE GENOMIC DNA]</scope>
    <source>
        <strain evidence="5 8">NTPn 59</strain>
    </source>
</reference>
<dbReference type="Proteomes" id="UP000040910">
    <property type="component" value="Unassembled WGS sequence"/>
</dbReference>
<evidence type="ECO:0000256" key="1">
    <source>
        <dbReference type="SAM" id="MobiDB-lite"/>
    </source>
</evidence>
<name>A0A064C4V6_STREE</name>
<evidence type="ECO:0000313" key="4">
    <source>
        <dbReference type="EMBL" id="CKJ32826.1"/>
    </source>
</evidence>
<dbReference type="InterPro" id="IPR011439">
    <property type="entry name" value="DUF1542"/>
</dbReference>
<sequence>MKKIEVKGLAKTVKDKAIQNIENAQDETTLNTAKNNGITNIGKVTLPRTTKKAEAKEAINAAAEAKKTEISNRFDLTIEDKSRALQQVDQEANDAKIAVDKGVTNKDVEQAKVVGIDAINNINPQPTSRPLSTPQPQPSTPTQPDQGDTETPTTPSSPSAQPSQL</sequence>
<protein>
    <submittedName>
        <fullName evidence="5">DUF1542 domain-containing protein</fullName>
    </submittedName>
    <submittedName>
        <fullName evidence="4">Domain of Uncharacterized Function (DUF1542)</fullName>
    </submittedName>
</protein>
<dbReference type="EMBL" id="CKLF01000002">
    <property type="protein sequence ID" value="CIV06034.1"/>
    <property type="molecule type" value="Genomic_DNA"/>
</dbReference>
<comment type="caution">
    <text evidence="4">The sequence shown here is derived from an EMBL/GenBank/DDBJ whole genome shotgun (WGS) entry which is preliminary data.</text>
</comment>
<dbReference type="EMBL" id="VMYC01000100">
    <property type="protein sequence ID" value="TVX69912.1"/>
    <property type="molecule type" value="Genomic_DNA"/>
</dbReference>
<feature type="compositionally biased region" description="Low complexity" evidence="1">
    <location>
        <begin position="142"/>
        <end position="165"/>
    </location>
</feature>
<feature type="domain" description="DUF1542" evidence="2">
    <location>
        <begin position="51"/>
        <end position="127"/>
    </location>
</feature>
<evidence type="ECO:0000313" key="3">
    <source>
        <dbReference type="EMBL" id="CIV06034.1"/>
    </source>
</evidence>
<dbReference type="Proteomes" id="UP000315060">
    <property type="component" value="Unassembled WGS sequence"/>
</dbReference>
<dbReference type="AlphaFoldDB" id="A0A064C4V6"/>
<dbReference type="Pfam" id="PF07564">
    <property type="entry name" value="DUF1542"/>
    <property type="match status" value="1"/>
</dbReference>
<evidence type="ECO:0000313" key="6">
    <source>
        <dbReference type="Proteomes" id="UP000040910"/>
    </source>
</evidence>
<organism evidence="4 7">
    <name type="scientific">Streptococcus pneumoniae</name>
    <dbReference type="NCBI Taxonomy" id="1313"/>
    <lineage>
        <taxon>Bacteria</taxon>
        <taxon>Bacillati</taxon>
        <taxon>Bacillota</taxon>
        <taxon>Bacilli</taxon>
        <taxon>Lactobacillales</taxon>
        <taxon>Streptococcaceae</taxon>
        <taxon>Streptococcus</taxon>
    </lineage>
</organism>
<accession>A0A064C4V6</accession>
<feature type="region of interest" description="Disordered" evidence="1">
    <location>
        <begin position="117"/>
        <end position="165"/>
    </location>
</feature>
<dbReference type="RefSeq" id="WP_016399236.1">
    <property type="nucleotide sequence ID" value="NZ_CLAB01000049.1"/>
</dbReference>
<evidence type="ECO:0000313" key="5">
    <source>
        <dbReference type="EMBL" id="TVX69912.1"/>
    </source>
</evidence>